<reference evidence="2 3" key="1">
    <citation type="submission" date="2020-12" db="EMBL/GenBank/DDBJ databases">
        <title>Sulforoseuscoccus oceanibium gen. nov., sp. nov., a representative of the phylum Verrucomicrobia with special cytoplasmic membrane, and proposal of Sulforoseuscoccusaceae fam. nov.</title>
        <authorList>
            <person name="Xi F."/>
        </authorList>
    </citation>
    <scope>NUCLEOTIDE SEQUENCE [LARGE SCALE GENOMIC DNA]</scope>
    <source>
        <strain evidence="2 3">T37</strain>
    </source>
</reference>
<dbReference type="KEGG" id="soa:G3M56_001730"/>
<organism evidence="2 3">
    <name type="scientific">Sulfuriroseicoccus oceanibius</name>
    <dbReference type="NCBI Taxonomy" id="2707525"/>
    <lineage>
        <taxon>Bacteria</taxon>
        <taxon>Pseudomonadati</taxon>
        <taxon>Verrucomicrobiota</taxon>
        <taxon>Verrucomicrobiia</taxon>
        <taxon>Verrucomicrobiales</taxon>
        <taxon>Verrucomicrobiaceae</taxon>
        <taxon>Sulfuriroseicoccus</taxon>
    </lineage>
</organism>
<feature type="domain" description="Calcineurin-like phosphoesterase" evidence="1">
    <location>
        <begin position="8"/>
        <end position="148"/>
    </location>
</feature>
<dbReference type="InterPro" id="IPR050126">
    <property type="entry name" value="Ap4A_hydrolase"/>
</dbReference>
<dbReference type="PANTHER" id="PTHR42850">
    <property type="entry name" value="METALLOPHOSPHOESTERASE"/>
    <property type="match status" value="1"/>
</dbReference>
<dbReference type="InterPro" id="IPR004843">
    <property type="entry name" value="Calcineurin-like_PHP"/>
</dbReference>
<dbReference type="Pfam" id="PF00149">
    <property type="entry name" value="Metallophos"/>
    <property type="match status" value="1"/>
</dbReference>
<dbReference type="Gene3D" id="3.60.21.10">
    <property type="match status" value="1"/>
</dbReference>
<dbReference type="EMBL" id="CP066776">
    <property type="protein sequence ID" value="QQL45335.1"/>
    <property type="molecule type" value="Genomic_DNA"/>
</dbReference>
<proteinExistence type="predicted"/>
<accession>A0A6B3L303</accession>
<dbReference type="RefSeq" id="WP_164363840.1">
    <property type="nucleotide sequence ID" value="NZ_CP066776.1"/>
</dbReference>
<dbReference type="GO" id="GO:0005737">
    <property type="term" value="C:cytoplasm"/>
    <property type="evidence" value="ECO:0007669"/>
    <property type="project" value="TreeGrafter"/>
</dbReference>
<protein>
    <recommendedName>
        <fullName evidence="1">Calcineurin-like phosphoesterase domain-containing protein</fullName>
    </recommendedName>
</protein>
<evidence type="ECO:0000313" key="3">
    <source>
        <dbReference type="Proteomes" id="UP000475117"/>
    </source>
</evidence>
<evidence type="ECO:0000259" key="1">
    <source>
        <dbReference type="Pfam" id="PF00149"/>
    </source>
</evidence>
<dbReference type="SUPFAM" id="SSF56300">
    <property type="entry name" value="Metallo-dependent phosphatases"/>
    <property type="match status" value="1"/>
</dbReference>
<dbReference type="GO" id="GO:0016791">
    <property type="term" value="F:phosphatase activity"/>
    <property type="evidence" value="ECO:0007669"/>
    <property type="project" value="TreeGrafter"/>
</dbReference>
<name>A0A6B3L303_9BACT</name>
<evidence type="ECO:0000313" key="2">
    <source>
        <dbReference type="EMBL" id="QQL45335.1"/>
    </source>
</evidence>
<dbReference type="PANTHER" id="PTHR42850:SF7">
    <property type="entry name" value="BIS(5'-NUCLEOSYL)-TETRAPHOSPHATASE PRPE [ASYMMETRICAL]"/>
    <property type="match status" value="1"/>
</dbReference>
<dbReference type="InterPro" id="IPR029052">
    <property type="entry name" value="Metallo-depent_PP-like"/>
</dbReference>
<keyword evidence="3" id="KW-1185">Reference proteome</keyword>
<sequence>MRKQHYDVIGDIHGAYRQLKQMLTHLGYVRPNGRWTHPAGRKLAFLGDFIDPKYDGDHDVPAVLETVKCLCDDGIAVAVMGNHEYNAVCYATKGHDGEWLRPHNERNARQVRMTLDRFDGGFESAAWQGWVDWFRTLPMALDLGGMRMVHACWHEEMLGRLNGQTLEDHEFLVRSATRGHDDYEAVEVVLKGIELPIANGASYVDHTGTERFNFRVKWFDTEPAGRTCRDLAFPSGVFDVPDEPITDDMLGDVIGYDSAAVPVFIGHYFKPTDSALSPDSTNLACLDHSVAKGGPLICYRWSGETTLKPENYVAA</sequence>
<dbReference type="AlphaFoldDB" id="A0A6B3L303"/>
<gene>
    <name evidence="2" type="ORF">G3M56_001730</name>
</gene>
<dbReference type="Proteomes" id="UP000475117">
    <property type="component" value="Chromosome"/>
</dbReference>